<evidence type="ECO:0000256" key="2">
    <source>
        <dbReference type="ARBA" id="ARBA00022540"/>
    </source>
</evidence>
<dbReference type="Pfam" id="PF19445">
    <property type="entry name" value="eIF3h_C"/>
    <property type="match status" value="1"/>
</dbReference>
<name>A0A1W0WHL1_HYPEX</name>
<dbReference type="InterPro" id="IPR037518">
    <property type="entry name" value="MPN"/>
</dbReference>
<evidence type="ECO:0000256" key="3">
    <source>
        <dbReference type="ARBA" id="ARBA00022917"/>
    </source>
</evidence>
<keyword evidence="3 4" id="KW-0648">Protein biosynthesis</keyword>
<gene>
    <name evidence="7" type="ORF">BV898_11178</name>
</gene>
<accession>A0A1W0WHL1</accession>
<dbReference type="InterPro" id="IPR027524">
    <property type="entry name" value="eIF3h"/>
</dbReference>
<dbReference type="GO" id="GO:0001732">
    <property type="term" value="P:formation of cytoplasmic translation initiation complex"/>
    <property type="evidence" value="ECO:0007669"/>
    <property type="project" value="UniProtKB-UniRule"/>
</dbReference>
<dbReference type="InterPro" id="IPR050242">
    <property type="entry name" value="JAMM_MPN+_peptidase_M67A"/>
</dbReference>
<proteinExistence type="inferred from homology"/>
<dbReference type="GO" id="GO:0016282">
    <property type="term" value="C:eukaryotic 43S preinitiation complex"/>
    <property type="evidence" value="ECO:0007669"/>
    <property type="project" value="UniProtKB-UniRule"/>
</dbReference>
<comment type="similarity">
    <text evidence="4">Belongs to the eIF-3 subunit H family.</text>
</comment>
<keyword evidence="5" id="KW-0175">Coiled coil</keyword>
<dbReference type="Gene3D" id="3.40.140.10">
    <property type="entry name" value="Cytidine Deaminase, domain 2"/>
    <property type="match status" value="1"/>
</dbReference>
<feature type="coiled-coil region" evidence="5">
    <location>
        <begin position="236"/>
        <end position="270"/>
    </location>
</feature>
<comment type="function">
    <text evidence="4">Component of the eukaryotic translation initiation factor 3 (eIF-3) complex, which is involved in protein synthesis of a specialized repertoire of mRNAs and, together with other initiation factors, stimulates binding of mRNA and methionyl-tRNAi to the 40S ribosome. The eIF-3 complex specifically targets and initiates translation of a subset of mRNAs involved in cell proliferation.</text>
</comment>
<organism evidence="7 8">
    <name type="scientific">Hypsibius exemplaris</name>
    <name type="common">Freshwater tardigrade</name>
    <dbReference type="NCBI Taxonomy" id="2072580"/>
    <lineage>
        <taxon>Eukaryota</taxon>
        <taxon>Metazoa</taxon>
        <taxon>Ecdysozoa</taxon>
        <taxon>Tardigrada</taxon>
        <taxon>Eutardigrada</taxon>
        <taxon>Parachela</taxon>
        <taxon>Hypsibioidea</taxon>
        <taxon>Hypsibiidae</taxon>
        <taxon>Hypsibius</taxon>
    </lineage>
</organism>
<dbReference type="InterPro" id="IPR045810">
    <property type="entry name" value="eIF3h_C"/>
</dbReference>
<dbReference type="Pfam" id="PF01398">
    <property type="entry name" value="JAB"/>
    <property type="match status" value="1"/>
</dbReference>
<feature type="domain" description="MPN" evidence="6">
    <location>
        <begin position="20"/>
        <end position="154"/>
    </location>
</feature>
<comment type="subcellular location">
    <subcellularLocation>
        <location evidence="4">Cytoplasm</location>
    </subcellularLocation>
</comment>
<sequence>MAWRAPEHSVWEDEKPVQTVQLSSLVVMQIIKQCEEQRTLGEHAQGFICGLLEDGRLEVTHAYPSLRGVDVNDPETEVFYNEEMGRRLRQQNVDNLIVGWYKSAVFGSFLNREVFESQYEYQLTAEESVVLIYDPVRTAQGLLTLKAYRLGPEVMKIVKKDGLEFSMESVRRAKISVESLFEEVPIRIKNSHFFNAMLCELDLIAPSPNKRPFLDLSTNNMLEKNVGLLLEGVEHLLAENSKLSNHQKRIQRLEQDRRRIIQRKNQQKQMKNEPPLTEDEINQLFRPLPESPRADLVLTSAQVSQYCDKIGQFSAQSLSKLQMAEALQGKLKDSSAAFLSAIHKESQVHD</sequence>
<dbReference type="GO" id="GO:0005852">
    <property type="term" value="C:eukaryotic translation initiation factor 3 complex"/>
    <property type="evidence" value="ECO:0007669"/>
    <property type="project" value="UniProtKB-UniRule"/>
</dbReference>
<dbReference type="GO" id="GO:0008237">
    <property type="term" value="F:metallopeptidase activity"/>
    <property type="evidence" value="ECO:0007669"/>
    <property type="project" value="InterPro"/>
</dbReference>
<keyword evidence="8" id="KW-1185">Reference proteome</keyword>
<evidence type="ECO:0000259" key="6">
    <source>
        <dbReference type="PROSITE" id="PS50249"/>
    </source>
</evidence>
<keyword evidence="1 4" id="KW-0963">Cytoplasm</keyword>
<evidence type="ECO:0000313" key="8">
    <source>
        <dbReference type="Proteomes" id="UP000192578"/>
    </source>
</evidence>
<keyword evidence="2 4" id="KW-0396">Initiation factor</keyword>
<dbReference type="HAMAP" id="MF_03007">
    <property type="entry name" value="eIF3h"/>
    <property type="match status" value="1"/>
</dbReference>
<dbReference type="CDD" id="cd08065">
    <property type="entry name" value="MPN_eIF3h"/>
    <property type="match status" value="1"/>
</dbReference>
<dbReference type="GO" id="GO:0003743">
    <property type="term" value="F:translation initiation factor activity"/>
    <property type="evidence" value="ECO:0007669"/>
    <property type="project" value="UniProtKB-UniRule"/>
</dbReference>
<dbReference type="EMBL" id="MTYJ01000101">
    <property type="protein sequence ID" value="OQV14672.1"/>
    <property type="molecule type" value="Genomic_DNA"/>
</dbReference>
<dbReference type="PROSITE" id="PS50249">
    <property type="entry name" value="MPN"/>
    <property type="match status" value="1"/>
</dbReference>
<evidence type="ECO:0000256" key="5">
    <source>
        <dbReference type="SAM" id="Coils"/>
    </source>
</evidence>
<dbReference type="PANTHER" id="PTHR10410">
    <property type="entry name" value="EUKARYOTIC TRANSLATION INITIATION FACTOR 3 -RELATED"/>
    <property type="match status" value="1"/>
</dbReference>
<comment type="caution">
    <text evidence="7">The sequence shown here is derived from an EMBL/GenBank/DDBJ whole genome shotgun (WGS) entry which is preliminary data.</text>
</comment>
<dbReference type="InterPro" id="IPR000555">
    <property type="entry name" value="JAMM/MPN+_dom"/>
</dbReference>
<dbReference type="GO" id="GO:0033290">
    <property type="term" value="C:eukaryotic 48S preinitiation complex"/>
    <property type="evidence" value="ECO:0007669"/>
    <property type="project" value="UniProtKB-UniRule"/>
</dbReference>
<evidence type="ECO:0000313" key="7">
    <source>
        <dbReference type="EMBL" id="OQV14672.1"/>
    </source>
</evidence>
<evidence type="ECO:0000256" key="1">
    <source>
        <dbReference type="ARBA" id="ARBA00022490"/>
    </source>
</evidence>
<dbReference type="AlphaFoldDB" id="A0A1W0WHL1"/>
<evidence type="ECO:0000256" key="4">
    <source>
        <dbReference type="HAMAP-Rule" id="MF_03007"/>
    </source>
</evidence>
<comment type="subunit">
    <text evidence="4">Component of the eukaryotic translation initiation factor 3 (eIF-3) complex.</text>
</comment>
<dbReference type="OrthoDB" id="10265695at2759"/>
<dbReference type="Proteomes" id="UP000192578">
    <property type="component" value="Unassembled WGS sequence"/>
</dbReference>
<dbReference type="SMART" id="SM00232">
    <property type="entry name" value="JAB_MPN"/>
    <property type="match status" value="1"/>
</dbReference>
<protein>
    <recommendedName>
        <fullName evidence="4">Eukaryotic translation initiation factor 3 subunit H</fullName>
        <shortName evidence="4">eIF3h</shortName>
    </recommendedName>
</protein>
<reference evidence="8" key="1">
    <citation type="submission" date="2017-01" db="EMBL/GenBank/DDBJ databases">
        <title>Comparative genomics of anhydrobiosis in the tardigrade Hypsibius dujardini.</title>
        <authorList>
            <person name="Yoshida Y."/>
            <person name="Koutsovoulos G."/>
            <person name="Laetsch D."/>
            <person name="Stevens L."/>
            <person name="Kumar S."/>
            <person name="Horikawa D."/>
            <person name="Ishino K."/>
            <person name="Komine S."/>
            <person name="Tomita M."/>
            <person name="Blaxter M."/>
            <person name="Arakawa K."/>
        </authorList>
    </citation>
    <scope>NUCLEOTIDE SEQUENCE [LARGE SCALE GENOMIC DNA]</scope>
    <source>
        <strain evidence="8">Z151</strain>
    </source>
</reference>